<protein>
    <submittedName>
        <fullName evidence="2">Methylenetetrahydrofolate dehydrogenase</fullName>
    </submittedName>
</protein>
<dbReference type="NCBIfam" id="NF033493">
    <property type="entry name" value="MetS_like_NSS"/>
    <property type="match status" value="1"/>
</dbReference>
<keyword evidence="1" id="KW-0472">Membrane</keyword>
<evidence type="ECO:0000313" key="3">
    <source>
        <dbReference type="Proteomes" id="UP000052946"/>
    </source>
</evidence>
<evidence type="ECO:0000313" key="2">
    <source>
        <dbReference type="EMBL" id="GAQ18619.1"/>
    </source>
</evidence>
<accession>A0A0U9H8A2</accession>
<gene>
    <name evidence="2" type="ORF">OPHB3_2560</name>
</gene>
<keyword evidence="1" id="KW-0812">Transmembrane</keyword>
<reference evidence="2 3" key="2">
    <citation type="journal article" date="2016" name="Genome Announc.">
        <title>Draft Genome Sequence of Oceanobacillus picturae Heshi-B3, Isolated from Fermented Rice Bran in a Traditional Japanese Seafood Dish.</title>
        <authorList>
            <person name="Akuzawa S."/>
            <person name="Nagaoka J."/>
            <person name="Kanekatsu M."/>
            <person name="Kanesaki Y."/>
            <person name="Suzuki T."/>
        </authorList>
    </citation>
    <scope>NUCLEOTIDE SEQUENCE [LARGE SCALE GENOMIC DNA]</scope>
    <source>
        <strain evidence="2 3">Heshi-B3</strain>
    </source>
</reference>
<name>A0A0U9H8A2_9BACI</name>
<reference evidence="3" key="1">
    <citation type="submission" date="2015-07" db="EMBL/GenBank/DDBJ databases">
        <title>Draft Genome Sequence of Oceanobacillus picturae Heshi-B3 that Was Isolated from Fermented Rice Bran with Aging Salted Mackerel, Which Was Named Heshiko as Traditional Fermented Seafood in Japan.</title>
        <authorList>
            <person name="Akuzawa S."/>
            <person name="Nakagawa J."/>
            <person name="Kanekatsu T."/>
            <person name="Kanesaki Y."/>
            <person name="Suzuki T."/>
        </authorList>
    </citation>
    <scope>NUCLEOTIDE SEQUENCE [LARGE SCALE GENOMIC DNA]</scope>
    <source>
        <strain evidence="3">Heshi-B3</strain>
    </source>
</reference>
<organism evidence="2 3">
    <name type="scientific">Oceanobacillus picturae</name>
    <dbReference type="NCBI Taxonomy" id="171693"/>
    <lineage>
        <taxon>Bacteria</taxon>
        <taxon>Bacillati</taxon>
        <taxon>Bacillota</taxon>
        <taxon>Bacilli</taxon>
        <taxon>Bacillales</taxon>
        <taxon>Bacillaceae</taxon>
        <taxon>Oceanobacillus</taxon>
    </lineage>
</organism>
<dbReference type="EMBL" id="BBXV01000029">
    <property type="protein sequence ID" value="GAQ18619.1"/>
    <property type="molecule type" value="Genomic_DNA"/>
</dbReference>
<sequence>MLKRKLKLRRQNNMTAGAIFVMILGMIVIWGGLAASITYAVKKSK</sequence>
<proteinExistence type="predicted"/>
<evidence type="ECO:0000256" key="1">
    <source>
        <dbReference type="SAM" id="Phobius"/>
    </source>
</evidence>
<feature type="transmembrane region" description="Helical" evidence="1">
    <location>
        <begin position="20"/>
        <end position="41"/>
    </location>
</feature>
<dbReference type="Proteomes" id="UP000052946">
    <property type="component" value="Unassembled WGS sequence"/>
</dbReference>
<dbReference type="AlphaFoldDB" id="A0A0U9H8A2"/>
<keyword evidence="1" id="KW-1133">Transmembrane helix</keyword>
<comment type="caution">
    <text evidence="2">The sequence shown here is derived from an EMBL/GenBank/DDBJ whole genome shotgun (WGS) entry which is preliminary data.</text>
</comment>